<protein>
    <submittedName>
        <fullName evidence="2">Thiol:disulfide interchange protein DsbG</fullName>
    </submittedName>
</protein>
<sequence>MKKISALSVSLALLLNAPAFAADAKLPAPIEALEKQGFELKGEFKAPGDLQGYAMQYQGQGTTVYLTPDKQHAIMGKHDRYRR</sequence>
<organism evidence="2 3">
    <name type="scientific">Cedecea neteri</name>
    <dbReference type="NCBI Taxonomy" id="158822"/>
    <lineage>
        <taxon>Bacteria</taxon>
        <taxon>Pseudomonadati</taxon>
        <taxon>Pseudomonadota</taxon>
        <taxon>Gammaproteobacteria</taxon>
        <taxon>Enterobacterales</taxon>
        <taxon>Enterobacteriaceae</taxon>
        <taxon>Cedecea</taxon>
    </lineage>
</organism>
<dbReference type="SUPFAM" id="SSF54423">
    <property type="entry name" value="DsbC/DsbG N-terminal domain-like"/>
    <property type="match status" value="1"/>
</dbReference>
<gene>
    <name evidence="2" type="primary">dsbG_1</name>
    <name evidence="2" type="ORF">NCTC12120_05480</name>
</gene>
<dbReference type="AlphaFoldDB" id="A0A2X3IYL8"/>
<accession>A0A2X3IYL8</accession>
<proteinExistence type="predicted"/>
<dbReference type="STRING" id="158822.LH23_17580"/>
<evidence type="ECO:0000313" key="2">
    <source>
        <dbReference type="EMBL" id="SQC92286.1"/>
    </source>
</evidence>
<dbReference type="InterPro" id="IPR009094">
    <property type="entry name" value="DiS-bond_isomerase_DsbC/G_N_sf"/>
</dbReference>
<keyword evidence="1" id="KW-0732">Signal</keyword>
<dbReference type="Proteomes" id="UP000251197">
    <property type="component" value="Unassembled WGS sequence"/>
</dbReference>
<evidence type="ECO:0000313" key="3">
    <source>
        <dbReference type="Proteomes" id="UP000251197"/>
    </source>
</evidence>
<feature type="signal peptide" evidence="1">
    <location>
        <begin position="1"/>
        <end position="21"/>
    </location>
</feature>
<dbReference type="Gene3D" id="3.10.450.70">
    <property type="entry name" value="Disulphide bond isomerase, DsbC/G, N-terminal"/>
    <property type="match status" value="1"/>
</dbReference>
<dbReference type="GO" id="GO:0042597">
    <property type="term" value="C:periplasmic space"/>
    <property type="evidence" value="ECO:0007669"/>
    <property type="project" value="InterPro"/>
</dbReference>
<name>A0A2X3IYL8_9ENTR</name>
<feature type="chain" id="PRO_5016040202" evidence="1">
    <location>
        <begin position="22"/>
        <end position="83"/>
    </location>
</feature>
<dbReference type="EMBL" id="UAVU01000009">
    <property type="protein sequence ID" value="SQC92286.1"/>
    <property type="molecule type" value="Genomic_DNA"/>
</dbReference>
<reference evidence="2 3" key="1">
    <citation type="submission" date="2018-06" db="EMBL/GenBank/DDBJ databases">
        <authorList>
            <consortium name="Pathogen Informatics"/>
            <person name="Doyle S."/>
        </authorList>
    </citation>
    <scope>NUCLEOTIDE SEQUENCE [LARGE SCALE GENOMIC DNA]</scope>
    <source>
        <strain evidence="2 3">NCTC12120</strain>
    </source>
</reference>
<evidence type="ECO:0000256" key="1">
    <source>
        <dbReference type="SAM" id="SignalP"/>
    </source>
</evidence>